<accession>A0A8S1IU05</accession>
<name>A0A8S1IU05_9CHLO</name>
<dbReference type="InterPro" id="IPR000222">
    <property type="entry name" value="PP2C_BS"/>
</dbReference>
<sequence length="142" mass="15458">MACLDAGRQPHRRSGNRHSRGSRPRARHSARQALLSEEDVVFAEEGLCAAEGGPAWSLYCLCDGHGGAEAANYVRRNLRSILVPLLPCVGHDCGGEEFEKFATQVRGAVIKAYVRIGYQFKVEYPGNKSGTRVGKGESAHFT</sequence>
<reference evidence="2" key="1">
    <citation type="submission" date="2020-12" db="EMBL/GenBank/DDBJ databases">
        <authorList>
            <person name="Iha C."/>
        </authorList>
    </citation>
    <scope>NUCLEOTIDE SEQUENCE</scope>
</reference>
<dbReference type="Proteomes" id="UP000708148">
    <property type="component" value="Unassembled WGS sequence"/>
</dbReference>
<dbReference type="OrthoDB" id="575442at2759"/>
<dbReference type="AlphaFoldDB" id="A0A8S1IU05"/>
<proteinExistence type="predicted"/>
<feature type="region of interest" description="Disordered" evidence="1">
    <location>
        <begin position="1"/>
        <end position="29"/>
    </location>
</feature>
<dbReference type="EMBL" id="CAJHUC010000823">
    <property type="protein sequence ID" value="CAD7698413.1"/>
    <property type="molecule type" value="Genomic_DNA"/>
</dbReference>
<dbReference type="SUPFAM" id="SSF81606">
    <property type="entry name" value="PP2C-like"/>
    <property type="match status" value="1"/>
</dbReference>
<evidence type="ECO:0000313" key="2">
    <source>
        <dbReference type="EMBL" id="CAD7698413.1"/>
    </source>
</evidence>
<evidence type="ECO:0008006" key="4">
    <source>
        <dbReference type="Google" id="ProtNLM"/>
    </source>
</evidence>
<dbReference type="Gene3D" id="3.60.40.10">
    <property type="entry name" value="PPM-type phosphatase domain"/>
    <property type="match status" value="1"/>
</dbReference>
<comment type="caution">
    <text evidence="2">The sequence shown here is derived from an EMBL/GenBank/DDBJ whole genome shotgun (WGS) entry which is preliminary data.</text>
</comment>
<keyword evidence="3" id="KW-1185">Reference proteome</keyword>
<evidence type="ECO:0000256" key="1">
    <source>
        <dbReference type="SAM" id="MobiDB-lite"/>
    </source>
</evidence>
<evidence type="ECO:0000313" key="3">
    <source>
        <dbReference type="Proteomes" id="UP000708148"/>
    </source>
</evidence>
<dbReference type="GO" id="GO:0043169">
    <property type="term" value="F:cation binding"/>
    <property type="evidence" value="ECO:0007669"/>
    <property type="project" value="InterPro"/>
</dbReference>
<protein>
    <recommendedName>
        <fullName evidence="4">PPM-type phosphatase domain-containing protein</fullName>
    </recommendedName>
</protein>
<organism evidence="2 3">
    <name type="scientific">Ostreobium quekettii</name>
    <dbReference type="NCBI Taxonomy" id="121088"/>
    <lineage>
        <taxon>Eukaryota</taxon>
        <taxon>Viridiplantae</taxon>
        <taxon>Chlorophyta</taxon>
        <taxon>core chlorophytes</taxon>
        <taxon>Ulvophyceae</taxon>
        <taxon>TCBD clade</taxon>
        <taxon>Bryopsidales</taxon>
        <taxon>Ostreobineae</taxon>
        <taxon>Ostreobiaceae</taxon>
        <taxon>Ostreobium</taxon>
    </lineage>
</organism>
<gene>
    <name evidence="2" type="ORF">OSTQU699_LOCUS3774</name>
</gene>
<feature type="compositionally biased region" description="Basic residues" evidence="1">
    <location>
        <begin position="9"/>
        <end position="29"/>
    </location>
</feature>
<dbReference type="InterPro" id="IPR036457">
    <property type="entry name" value="PPM-type-like_dom_sf"/>
</dbReference>
<dbReference type="PROSITE" id="PS01032">
    <property type="entry name" value="PPM_1"/>
    <property type="match status" value="1"/>
</dbReference>